<accession>A0A179B2B9</accession>
<dbReference type="EMBL" id="LVZK01000003">
    <property type="protein sequence ID" value="OAP85479.1"/>
    <property type="molecule type" value="Genomic_DNA"/>
</dbReference>
<reference evidence="2 3" key="1">
    <citation type="submission" date="2016-04" db="EMBL/GenBank/DDBJ databases">
        <title>Peptidophaga gingivicola gen. nov., sp. nov., isolated from human subgingival plaque.</title>
        <authorList>
            <person name="Beall C.J."/>
            <person name="Mokrzan E.M."/>
            <person name="Griffen A.L."/>
            <person name="Leys E.J."/>
        </authorList>
    </citation>
    <scope>NUCLEOTIDE SEQUENCE [LARGE SCALE GENOMIC DNA]</scope>
    <source>
        <strain evidence="2 3">BA112</strain>
    </source>
</reference>
<keyword evidence="3" id="KW-1185">Reference proteome</keyword>
<feature type="transmembrane region" description="Helical" evidence="1">
    <location>
        <begin position="38"/>
        <end position="56"/>
    </location>
</feature>
<evidence type="ECO:0000313" key="2">
    <source>
        <dbReference type="EMBL" id="OAP85479.1"/>
    </source>
</evidence>
<sequence>MNGPSILGYCLTIVGVLTVIWGATLFRPDLTESRFMSFATSGIILAAIGLCFISAVPTAVSVVGIWAATLTTMIYIWWLPKMELPVRIISFVPLIAFAIWLTVKLLK</sequence>
<organism evidence="2 3">
    <name type="scientific">Peptidiphaga gingivicola</name>
    <dbReference type="NCBI Taxonomy" id="2741497"/>
    <lineage>
        <taxon>Bacteria</taxon>
        <taxon>Bacillati</taxon>
        <taxon>Actinomycetota</taxon>
        <taxon>Actinomycetes</taxon>
        <taxon>Actinomycetales</taxon>
        <taxon>Actinomycetaceae</taxon>
        <taxon>Peptidiphaga</taxon>
    </lineage>
</organism>
<evidence type="ECO:0000256" key="1">
    <source>
        <dbReference type="SAM" id="Phobius"/>
    </source>
</evidence>
<comment type="caution">
    <text evidence="2">The sequence shown here is derived from an EMBL/GenBank/DDBJ whole genome shotgun (WGS) entry which is preliminary data.</text>
</comment>
<feature type="transmembrane region" description="Helical" evidence="1">
    <location>
        <begin position="86"/>
        <end position="103"/>
    </location>
</feature>
<proteinExistence type="predicted"/>
<protein>
    <submittedName>
        <fullName evidence="2">Uncharacterized protein</fullName>
    </submittedName>
</protein>
<name>A0A179B2B9_9ACTO</name>
<dbReference type="AlphaFoldDB" id="A0A179B2B9"/>
<gene>
    <name evidence="2" type="ORF">A4H34_10465</name>
</gene>
<dbReference type="OrthoDB" id="2237376at2"/>
<keyword evidence="1" id="KW-1133">Transmembrane helix</keyword>
<feature type="transmembrane region" description="Helical" evidence="1">
    <location>
        <begin position="6"/>
        <end position="26"/>
    </location>
</feature>
<dbReference type="Proteomes" id="UP000078368">
    <property type="component" value="Unassembled WGS sequence"/>
</dbReference>
<evidence type="ECO:0000313" key="3">
    <source>
        <dbReference type="Proteomes" id="UP000078368"/>
    </source>
</evidence>
<keyword evidence="1" id="KW-0472">Membrane</keyword>
<keyword evidence="1" id="KW-0812">Transmembrane</keyword>
<feature type="transmembrane region" description="Helical" evidence="1">
    <location>
        <begin position="62"/>
        <end position="79"/>
    </location>
</feature>